<accession>A0A8J4DY49</accession>
<dbReference type="RefSeq" id="WP_203988732.1">
    <property type="nucleotide sequence ID" value="NZ_BOPG01000010.1"/>
</dbReference>
<comment type="caution">
    <text evidence="1">The sequence shown here is derived from an EMBL/GenBank/DDBJ whole genome shotgun (WGS) entry which is preliminary data.</text>
</comment>
<reference evidence="1" key="1">
    <citation type="submission" date="2021-01" db="EMBL/GenBank/DDBJ databases">
        <title>Whole genome shotgun sequence of Virgisporangium aurantiacum NBRC 16421.</title>
        <authorList>
            <person name="Komaki H."/>
            <person name="Tamura T."/>
        </authorList>
    </citation>
    <scope>NUCLEOTIDE SEQUENCE</scope>
    <source>
        <strain evidence="1">NBRC 16421</strain>
    </source>
</reference>
<keyword evidence="2" id="KW-1185">Reference proteome</keyword>
<protein>
    <submittedName>
        <fullName evidence="1">Uncharacterized protein</fullName>
    </submittedName>
</protein>
<gene>
    <name evidence="1" type="ORF">Vau01_015890</name>
</gene>
<evidence type="ECO:0000313" key="2">
    <source>
        <dbReference type="Proteomes" id="UP000612585"/>
    </source>
</evidence>
<evidence type="ECO:0000313" key="1">
    <source>
        <dbReference type="EMBL" id="GIJ54073.1"/>
    </source>
</evidence>
<dbReference type="EMBL" id="BOPG01000010">
    <property type="protein sequence ID" value="GIJ54073.1"/>
    <property type="molecule type" value="Genomic_DNA"/>
</dbReference>
<sequence>MSLAHLRGRAGAGCIADRIADKADEQWIGVGQTVKFAGLAVSRNALGLLSVVLRAIPALDMMIESRDGGSQDTIQIDAAPTAVAPSGTPSSTHVTLPGTVDPLTGIDTGVRISAGGTVRFEASGRVGYGYEGAPDCAGYPQTEPDGHRWLGAHRCTSKQDANAPLPNAPVGALIARIGSGQWFLVGSTRAVTAESAGTIVLGYNDQYTPDNTGTYNVTVLIGP</sequence>
<dbReference type="Proteomes" id="UP000612585">
    <property type="component" value="Unassembled WGS sequence"/>
</dbReference>
<proteinExistence type="predicted"/>
<dbReference type="AlphaFoldDB" id="A0A8J4DY49"/>
<dbReference type="Gene3D" id="2.60.120.430">
    <property type="entry name" value="Galactose-binding lectin"/>
    <property type="match status" value="1"/>
</dbReference>
<name>A0A8J4DY49_9ACTN</name>
<organism evidence="1 2">
    <name type="scientific">Virgisporangium aurantiacum</name>
    <dbReference type="NCBI Taxonomy" id="175570"/>
    <lineage>
        <taxon>Bacteria</taxon>
        <taxon>Bacillati</taxon>
        <taxon>Actinomycetota</taxon>
        <taxon>Actinomycetes</taxon>
        <taxon>Micromonosporales</taxon>
        <taxon>Micromonosporaceae</taxon>
        <taxon>Virgisporangium</taxon>
    </lineage>
</organism>